<dbReference type="Proteomes" id="UP000006866">
    <property type="component" value="Chromosome"/>
</dbReference>
<feature type="region of interest" description="Disordered" evidence="3">
    <location>
        <begin position="1"/>
        <end position="35"/>
    </location>
</feature>
<sequence>MSEIAGLTSTQNQAISSTKNKELETERKSLEGNDGLGQDAFFKLLITQLQNQDPLNPMEDREFVSQMAEFSSLEKTEKLYSLLEDKLSSNQVINNSHLIGKEITANVDEGNSTGVKGVVESIKSQGDQIFAALDNGLEVDINYITQIQSVTEGSEGETDGESGETEEA</sequence>
<feature type="compositionally biased region" description="Basic and acidic residues" evidence="3">
    <location>
        <begin position="19"/>
        <end position="31"/>
    </location>
</feature>
<feature type="compositionally biased region" description="Polar residues" evidence="3">
    <location>
        <begin position="7"/>
        <end position="18"/>
    </location>
</feature>
<evidence type="ECO:0000256" key="3">
    <source>
        <dbReference type="SAM" id="MobiDB-lite"/>
    </source>
</evidence>
<keyword evidence="4" id="KW-0282">Flagellum</keyword>
<dbReference type="eggNOG" id="COG1843">
    <property type="taxonomic scope" value="Bacteria"/>
</dbReference>
<comment type="similarity">
    <text evidence="1">Belongs to the FlgD family.</text>
</comment>
<dbReference type="STRING" id="572479.Hprae_0550"/>
<dbReference type="InterPro" id="IPR005648">
    <property type="entry name" value="FlgD"/>
</dbReference>
<keyword evidence="5" id="KW-1185">Reference proteome</keyword>
<evidence type="ECO:0000256" key="1">
    <source>
        <dbReference type="ARBA" id="ARBA00010577"/>
    </source>
</evidence>
<dbReference type="AlphaFoldDB" id="E3DPM9"/>
<proteinExistence type="inferred from homology"/>
<evidence type="ECO:0000313" key="5">
    <source>
        <dbReference type="Proteomes" id="UP000006866"/>
    </source>
</evidence>
<dbReference type="PATRIC" id="fig|572479.3.peg.555"/>
<keyword evidence="4" id="KW-0966">Cell projection</keyword>
<reference evidence="4 5" key="2">
    <citation type="journal article" date="2011" name="Stand. Genomic Sci.">
        <title>Complete genome sequence of the extremely halophilic Halanaerobium praevalens type strain (GSL).</title>
        <authorList>
            <person name="Ivanova N."/>
            <person name="Sikorski J."/>
            <person name="Chertkov O."/>
            <person name="Nolan M."/>
            <person name="Lucas S."/>
            <person name="Hammon N."/>
            <person name="Deshpande S."/>
            <person name="Cheng J.F."/>
            <person name="Tapia R."/>
            <person name="Han C."/>
            <person name="Goodwin L."/>
            <person name="Pitluck S."/>
            <person name="Huntemann M."/>
            <person name="Liolios K."/>
            <person name="Pagani I."/>
            <person name="Mavromatis K."/>
            <person name="Ovchinikova G."/>
            <person name="Pati A."/>
            <person name="Chen A."/>
            <person name="Palaniappan K."/>
            <person name="Land M."/>
            <person name="Hauser L."/>
            <person name="Brambilla E.M."/>
            <person name="Kannan K.P."/>
            <person name="Rohde M."/>
            <person name="Tindall B.J."/>
            <person name="Goker M."/>
            <person name="Detter J.C."/>
            <person name="Woyke T."/>
            <person name="Bristow J."/>
            <person name="Eisen J.A."/>
            <person name="Markowitz V."/>
            <person name="Hugenholtz P."/>
            <person name="Kyrpides N.C."/>
            <person name="Klenk H.P."/>
            <person name="Lapidus A."/>
        </authorList>
    </citation>
    <scope>NUCLEOTIDE SEQUENCE [LARGE SCALE GENOMIC DNA]</scope>
    <source>
        <strain evidence="5">ATCC 33744 / DSM 2228 / GSL</strain>
    </source>
</reference>
<keyword evidence="2" id="KW-1005">Bacterial flagellum biogenesis</keyword>
<dbReference type="HOGENOM" id="CLU_047535_1_0_9"/>
<dbReference type="GO" id="GO:0044781">
    <property type="term" value="P:bacterial-type flagellum organization"/>
    <property type="evidence" value="ECO:0007669"/>
    <property type="project" value="UniProtKB-KW"/>
</dbReference>
<dbReference type="RefSeq" id="WP_014552737.1">
    <property type="nucleotide sequence ID" value="NC_017455.1"/>
</dbReference>
<dbReference type="OrthoDB" id="280334at2"/>
<feature type="region of interest" description="Disordered" evidence="3">
    <location>
        <begin position="148"/>
        <end position="168"/>
    </location>
</feature>
<dbReference type="Pfam" id="PF03963">
    <property type="entry name" value="FlgD"/>
    <property type="match status" value="1"/>
</dbReference>
<evidence type="ECO:0000256" key="2">
    <source>
        <dbReference type="ARBA" id="ARBA00022795"/>
    </source>
</evidence>
<evidence type="ECO:0000313" key="4">
    <source>
        <dbReference type="EMBL" id="ADO76704.1"/>
    </source>
</evidence>
<organism evidence="4 5">
    <name type="scientific">Halanaerobium praevalens (strain ATCC 33744 / DSM 2228 / GSL)</name>
    <dbReference type="NCBI Taxonomy" id="572479"/>
    <lineage>
        <taxon>Bacteria</taxon>
        <taxon>Bacillati</taxon>
        <taxon>Bacillota</taxon>
        <taxon>Clostridia</taxon>
        <taxon>Halanaerobiales</taxon>
        <taxon>Halanaerobiaceae</taxon>
        <taxon>Halanaerobium</taxon>
    </lineage>
</organism>
<feature type="compositionally biased region" description="Acidic residues" evidence="3">
    <location>
        <begin position="154"/>
        <end position="168"/>
    </location>
</feature>
<name>E3DPM9_HALPG</name>
<gene>
    <name evidence="4" type="ordered locus">Hprae_0550</name>
</gene>
<accession>E3DPM9</accession>
<protein>
    <submittedName>
        <fullName evidence="4">Flagellar hook capping protein</fullName>
    </submittedName>
</protein>
<dbReference type="KEGG" id="hpk:Hprae_0550"/>
<dbReference type="EMBL" id="CP002175">
    <property type="protein sequence ID" value="ADO76704.1"/>
    <property type="molecule type" value="Genomic_DNA"/>
</dbReference>
<reference evidence="5" key="1">
    <citation type="submission" date="2010-10" db="EMBL/GenBank/DDBJ databases">
        <title>The complete genome of Halanaerobium praevalens DSM 2228.</title>
        <authorList>
            <consortium name="US DOE Joint Genome Institute (JGI-PGF)"/>
            <person name="Lucas S."/>
            <person name="Copeland A."/>
            <person name="Lapidus A."/>
            <person name="Glavina del Rio T."/>
            <person name="Dalin E."/>
            <person name="Tice H."/>
            <person name="Bruce D."/>
            <person name="Goodwin L."/>
            <person name="Pitluck S."/>
            <person name="Kyrpides N."/>
            <person name="Mavromatis K."/>
            <person name="Ivanova N."/>
            <person name="Ovchinnikova G."/>
            <person name="Chertkov O."/>
            <person name="Detter J.C."/>
            <person name="Han C."/>
            <person name="Larimer F."/>
            <person name="Land M."/>
            <person name="Hauser L."/>
            <person name="Markowitz V."/>
            <person name="Cheng J.-F."/>
            <person name="Hugenholtz P."/>
            <person name="Woyke T."/>
            <person name="Wu D."/>
            <person name="Tindall B."/>
            <person name="Pomrenke H.G."/>
            <person name="Brambilla E."/>
            <person name="Klenk H.-P."/>
            <person name="Eisen J.A."/>
        </authorList>
    </citation>
    <scope>NUCLEOTIDE SEQUENCE [LARGE SCALE GENOMIC DNA]</scope>
    <source>
        <strain evidence="5">ATCC 33744 / DSM 2228 / GSL</strain>
    </source>
</reference>
<keyword evidence="4" id="KW-0969">Cilium</keyword>